<evidence type="ECO:0000313" key="1">
    <source>
        <dbReference type="EMBL" id="KAB8162219.1"/>
    </source>
</evidence>
<dbReference type="OrthoDB" id="3288418at2"/>
<name>A0A5N6A2M6_9ACTN</name>
<dbReference type="Proteomes" id="UP000314251">
    <property type="component" value="Unassembled WGS sequence"/>
</dbReference>
<gene>
    <name evidence="1" type="ORF">FH607_022275</name>
</gene>
<dbReference type="EMBL" id="VDLY02000015">
    <property type="protein sequence ID" value="KAB8162219.1"/>
    <property type="molecule type" value="Genomic_DNA"/>
</dbReference>
<comment type="caution">
    <text evidence="1">The sequence shown here is derived from an EMBL/GenBank/DDBJ whole genome shotgun (WGS) entry which is preliminary data.</text>
</comment>
<dbReference type="AlphaFoldDB" id="A0A5N6A2M6"/>
<dbReference type="RefSeq" id="WP_139671469.1">
    <property type="nucleotide sequence ID" value="NZ_VDLY02000015.1"/>
</dbReference>
<proteinExistence type="predicted"/>
<evidence type="ECO:0000313" key="2">
    <source>
        <dbReference type="Proteomes" id="UP000314251"/>
    </source>
</evidence>
<accession>A0A5N6A2M6</accession>
<keyword evidence="2" id="KW-1185">Reference proteome</keyword>
<reference evidence="1" key="1">
    <citation type="submission" date="2019-10" db="EMBL/GenBank/DDBJ databases">
        <title>Nonomuraea sp. nov., isolated from Phyllanthus amarus.</title>
        <authorList>
            <person name="Klykleung N."/>
            <person name="Tanasupawat S."/>
        </authorList>
    </citation>
    <scope>NUCLEOTIDE SEQUENCE [LARGE SCALE GENOMIC DNA]</scope>
    <source>
        <strain evidence="1">3MP-10</strain>
    </source>
</reference>
<protein>
    <submittedName>
        <fullName evidence="1">Uncharacterized protein</fullName>
    </submittedName>
</protein>
<sequence length="404" mass="45416">MTLERSSRLFPFPEERVLEHAAFGEGVVPLRLHGLLLPVWEVEVEADITEGEKFSLLERFLARGLRHGGLHGIDELTAFFALDRALVAQAVRALTAIGHVREEGGRLTLTGLGQRSVDDDTRYVLTRQDRRKLYFEALSSVPLQKPHYDQETVSLLSEEELGRLVGDGKGPRFTPLFVSRSFDPAALDDLNRRRDRARYNLPVAMDRMRTLDSRLVYLPLYVVSARGRLLAYGQAGAGAAHDGELSDLLTKAPSVAMTLENEQIEDEERTLKGIENWLHRHGLPPTAPEREGGTWRISLPPEAFRDEHKLSLSRIGSYQIVGARFFRLWCGDENHRKRALLVRLDQRFGARWRVDRATAEAIVAQLARQLALAVPDLSSLRTGAGRMGLAGLESQLARLEKEPR</sequence>
<organism evidence="1 2">
    <name type="scientific">Streptomyces mimosae</name>
    <dbReference type="NCBI Taxonomy" id="2586635"/>
    <lineage>
        <taxon>Bacteria</taxon>
        <taxon>Bacillati</taxon>
        <taxon>Actinomycetota</taxon>
        <taxon>Actinomycetes</taxon>
        <taxon>Kitasatosporales</taxon>
        <taxon>Streptomycetaceae</taxon>
        <taxon>Streptomyces</taxon>
    </lineage>
</organism>